<dbReference type="STRING" id="1121455.SAMN02745728_02366"/>
<dbReference type="AlphaFoldDB" id="A0A1M7TQF5"/>
<accession>A0A1M7TQF5</accession>
<dbReference type="Pfam" id="PF00534">
    <property type="entry name" value="Glycos_transf_1"/>
    <property type="match status" value="1"/>
</dbReference>
<dbReference type="GO" id="GO:0016757">
    <property type="term" value="F:glycosyltransferase activity"/>
    <property type="evidence" value="ECO:0007669"/>
    <property type="project" value="InterPro"/>
</dbReference>
<organism evidence="2 3">
    <name type="scientific">Desulfovibrio litoralis DSM 11393</name>
    <dbReference type="NCBI Taxonomy" id="1121455"/>
    <lineage>
        <taxon>Bacteria</taxon>
        <taxon>Pseudomonadati</taxon>
        <taxon>Thermodesulfobacteriota</taxon>
        <taxon>Desulfovibrionia</taxon>
        <taxon>Desulfovibrionales</taxon>
        <taxon>Desulfovibrionaceae</taxon>
        <taxon>Desulfovibrio</taxon>
    </lineage>
</organism>
<dbReference type="Proteomes" id="UP000186469">
    <property type="component" value="Unassembled WGS sequence"/>
</dbReference>
<reference evidence="2 3" key="1">
    <citation type="submission" date="2016-12" db="EMBL/GenBank/DDBJ databases">
        <authorList>
            <person name="Song W.-J."/>
            <person name="Kurnit D.M."/>
        </authorList>
    </citation>
    <scope>NUCLEOTIDE SEQUENCE [LARGE SCALE GENOMIC DNA]</scope>
    <source>
        <strain evidence="2 3">DSM 11393</strain>
    </source>
</reference>
<evidence type="ECO:0000313" key="2">
    <source>
        <dbReference type="EMBL" id="SHN72969.1"/>
    </source>
</evidence>
<gene>
    <name evidence="2" type="ORF">SAMN02745728_02366</name>
</gene>
<dbReference type="Gene3D" id="3.40.50.2000">
    <property type="entry name" value="Glycogen Phosphorylase B"/>
    <property type="match status" value="1"/>
</dbReference>
<dbReference type="SUPFAM" id="SSF53756">
    <property type="entry name" value="UDP-Glycosyltransferase/glycogen phosphorylase"/>
    <property type="match status" value="1"/>
</dbReference>
<keyword evidence="2" id="KW-0808">Transferase</keyword>
<dbReference type="RefSeq" id="WP_072698026.1">
    <property type="nucleotide sequence ID" value="NZ_FRDI01000019.1"/>
</dbReference>
<feature type="domain" description="Glycosyl transferase family 1" evidence="1">
    <location>
        <begin position="159"/>
        <end position="267"/>
    </location>
</feature>
<protein>
    <submittedName>
        <fullName evidence="2">Glycosyl transferases group 1</fullName>
    </submittedName>
</protein>
<evidence type="ECO:0000313" key="3">
    <source>
        <dbReference type="Proteomes" id="UP000186469"/>
    </source>
</evidence>
<dbReference type="OrthoDB" id="9816564at2"/>
<dbReference type="PANTHER" id="PTHR46656">
    <property type="entry name" value="PUTATIVE-RELATED"/>
    <property type="match status" value="1"/>
</dbReference>
<proteinExistence type="predicted"/>
<name>A0A1M7TQF5_9BACT</name>
<dbReference type="InterPro" id="IPR001296">
    <property type="entry name" value="Glyco_trans_1"/>
</dbReference>
<dbReference type="EMBL" id="FRDI01000019">
    <property type="protein sequence ID" value="SHN72969.1"/>
    <property type="molecule type" value="Genomic_DNA"/>
</dbReference>
<evidence type="ECO:0000259" key="1">
    <source>
        <dbReference type="Pfam" id="PF00534"/>
    </source>
</evidence>
<keyword evidence="3" id="KW-1185">Reference proteome</keyword>
<sequence length="354" mass="39880">MAELNIYYHLSSYISHKKAGLAYKSCIQNLSRLVRGGDFSFTLVDNPKLANLAIIHDEPNNIPHILKQYPPLKKIPKIVYGVWETDILPQAFIAGLESCIEVWTCSKFSQKAFLQSGKECFVIPHLVKRTPPTPEALAKIKQLLFSQGVSSDSFLFFSIVDIINPRKNTTALLKAFCSQTKKWGNKVKLVLKQYRQIQDLSSFPNIISISDELSEEEISALHNLTHCYVSPHCSEAWGLGLSEAMSFAKPVIATNYSGNLEFMNPDNSILVDYELENIPLEMCRLLPLFTPKMHWAKINVDELAVKMNMVCSNAMAMLPAKENISNITKLFSQETIGVLIFSRLKAVCEKYKLG</sequence>
<dbReference type="PANTHER" id="PTHR46656:SF3">
    <property type="entry name" value="PUTATIVE-RELATED"/>
    <property type="match status" value="1"/>
</dbReference>